<dbReference type="Proteomes" id="UP000032180">
    <property type="component" value="Chromosome 5"/>
</dbReference>
<name>A0A0D9WJB6_9ORYZ</name>
<reference evidence="3 4" key="1">
    <citation type="submission" date="2012-08" db="EMBL/GenBank/DDBJ databases">
        <title>Oryza genome evolution.</title>
        <authorList>
            <person name="Wing R.A."/>
        </authorList>
    </citation>
    <scope>NUCLEOTIDE SEQUENCE</scope>
</reference>
<feature type="signal peptide" evidence="2">
    <location>
        <begin position="1"/>
        <end position="26"/>
    </location>
</feature>
<evidence type="ECO:0000313" key="4">
    <source>
        <dbReference type="Proteomes" id="UP000032180"/>
    </source>
</evidence>
<feature type="compositionally biased region" description="Pro residues" evidence="1">
    <location>
        <begin position="129"/>
        <end position="141"/>
    </location>
</feature>
<protein>
    <submittedName>
        <fullName evidence="3">Uncharacterized protein</fullName>
    </submittedName>
</protein>
<feature type="region of interest" description="Disordered" evidence="1">
    <location>
        <begin position="54"/>
        <end position="150"/>
    </location>
</feature>
<sequence length="171" mass="18158">MEDSSPCKLNLLLLLAVFVLLAPVLSEARRLQVTPPLLMLPSDGDGVVAVSPPRGCGGDRPGYVPPPPQSPRGKTPMLAAGDYDDDGVAASALRRRPSSSRVVIAGDHPVEPLSDVDGGVSRDDWRRGMPPPSPERNPSPVPRLQADDQAPGLLWVIRDAVIQYMMGELGA</sequence>
<evidence type="ECO:0000313" key="3">
    <source>
        <dbReference type="EnsemblPlants" id="LPERR05G20450.1"/>
    </source>
</evidence>
<feature type="chain" id="PRO_5002349087" evidence="2">
    <location>
        <begin position="27"/>
        <end position="171"/>
    </location>
</feature>
<keyword evidence="4" id="KW-1185">Reference proteome</keyword>
<dbReference type="Gramene" id="LPERR05G20450.1">
    <property type="protein sequence ID" value="LPERR05G20450.1"/>
    <property type="gene ID" value="LPERR05G20450"/>
</dbReference>
<reference evidence="4" key="2">
    <citation type="submission" date="2013-12" db="EMBL/GenBank/DDBJ databases">
        <authorList>
            <person name="Yu Y."/>
            <person name="Lee S."/>
            <person name="de Baynast K."/>
            <person name="Wissotski M."/>
            <person name="Liu L."/>
            <person name="Talag J."/>
            <person name="Goicoechea J."/>
            <person name="Angelova A."/>
            <person name="Jetty R."/>
            <person name="Kudrna D."/>
            <person name="Golser W."/>
            <person name="Rivera L."/>
            <person name="Zhang J."/>
            <person name="Wing R."/>
        </authorList>
    </citation>
    <scope>NUCLEOTIDE SEQUENCE</scope>
</reference>
<keyword evidence="2" id="KW-0732">Signal</keyword>
<dbReference type="HOGENOM" id="CLU_1680646_0_0_1"/>
<accession>A0A0D9WJB6</accession>
<proteinExistence type="predicted"/>
<organism evidence="3 4">
    <name type="scientific">Leersia perrieri</name>
    <dbReference type="NCBI Taxonomy" id="77586"/>
    <lineage>
        <taxon>Eukaryota</taxon>
        <taxon>Viridiplantae</taxon>
        <taxon>Streptophyta</taxon>
        <taxon>Embryophyta</taxon>
        <taxon>Tracheophyta</taxon>
        <taxon>Spermatophyta</taxon>
        <taxon>Magnoliopsida</taxon>
        <taxon>Liliopsida</taxon>
        <taxon>Poales</taxon>
        <taxon>Poaceae</taxon>
        <taxon>BOP clade</taxon>
        <taxon>Oryzoideae</taxon>
        <taxon>Oryzeae</taxon>
        <taxon>Oryzinae</taxon>
        <taxon>Leersia</taxon>
    </lineage>
</organism>
<dbReference type="AlphaFoldDB" id="A0A0D9WJB6"/>
<evidence type="ECO:0000256" key="2">
    <source>
        <dbReference type="SAM" id="SignalP"/>
    </source>
</evidence>
<reference evidence="3" key="3">
    <citation type="submission" date="2015-04" db="UniProtKB">
        <authorList>
            <consortium name="EnsemblPlants"/>
        </authorList>
    </citation>
    <scope>IDENTIFICATION</scope>
</reference>
<evidence type="ECO:0000256" key="1">
    <source>
        <dbReference type="SAM" id="MobiDB-lite"/>
    </source>
</evidence>
<dbReference type="EnsemblPlants" id="LPERR05G20450.1">
    <property type="protein sequence ID" value="LPERR05G20450.1"/>
    <property type="gene ID" value="LPERR05G20450"/>
</dbReference>